<dbReference type="AlphaFoldDB" id="A0A3M7PVH2"/>
<accession>A0A3M7PVH2</accession>
<reference evidence="1 2" key="1">
    <citation type="journal article" date="2018" name="Sci. Rep.">
        <title>Genomic signatures of local adaptation to the degree of environmental predictability in rotifers.</title>
        <authorList>
            <person name="Franch-Gras L."/>
            <person name="Hahn C."/>
            <person name="Garcia-Roger E.M."/>
            <person name="Carmona M.J."/>
            <person name="Serra M."/>
            <person name="Gomez A."/>
        </authorList>
    </citation>
    <scope>NUCLEOTIDE SEQUENCE [LARGE SCALE GENOMIC DNA]</scope>
    <source>
        <strain evidence="1">HYR1</strain>
    </source>
</reference>
<name>A0A3M7PVH2_BRAPC</name>
<keyword evidence="2" id="KW-1185">Reference proteome</keyword>
<protein>
    <submittedName>
        <fullName evidence="1">Uncharacterized protein</fullName>
    </submittedName>
</protein>
<comment type="caution">
    <text evidence="1">The sequence shown here is derived from an EMBL/GenBank/DDBJ whole genome shotgun (WGS) entry which is preliminary data.</text>
</comment>
<proteinExistence type="predicted"/>
<gene>
    <name evidence="1" type="ORF">BpHYR1_054016</name>
</gene>
<evidence type="ECO:0000313" key="1">
    <source>
        <dbReference type="EMBL" id="RNA02741.1"/>
    </source>
</evidence>
<organism evidence="1 2">
    <name type="scientific">Brachionus plicatilis</name>
    <name type="common">Marine rotifer</name>
    <name type="synonym">Brachionus muelleri</name>
    <dbReference type="NCBI Taxonomy" id="10195"/>
    <lineage>
        <taxon>Eukaryota</taxon>
        <taxon>Metazoa</taxon>
        <taxon>Spiralia</taxon>
        <taxon>Gnathifera</taxon>
        <taxon>Rotifera</taxon>
        <taxon>Eurotatoria</taxon>
        <taxon>Monogononta</taxon>
        <taxon>Pseudotrocha</taxon>
        <taxon>Ploima</taxon>
        <taxon>Brachionidae</taxon>
        <taxon>Brachionus</taxon>
    </lineage>
</organism>
<dbReference type="Proteomes" id="UP000276133">
    <property type="component" value="Unassembled WGS sequence"/>
</dbReference>
<dbReference type="EMBL" id="REGN01008773">
    <property type="protein sequence ID" value="RNA02741.1"/>
    <property type="molecule type" value="Genomic_DNA"/>
</dbReference>
<evidence type="ECO:0000313" key="2">
    <source>
        <dbReference type="Proteomes" id="UP000276133"/>
    </source>
</evidence>
<sequence length="74" mass="8573">MSLNRSIRRIIPPSPLNVSHLPQRPFRPKSPSITNFFLELFEQNFTMLTNTKNAHSLNKVDSESLMAELQESKF</sequence>